<feature type="region of interest" description="Disordered" evidence="11">
    <location>
        <begin position="599"/>
        <end position="635"/>
    </location>
</feature>
<keyword evidence="5" id="KW-0255">Endonuclease</keyword>
<evidence type="ECO:0000256" key="2">
    <source>
        <dbReference type="ARBA" id="ARBA00007845"/>
    </source>
</evidence>
<dbReference type="InterPro" id="IPR045261">
    <property type="entry name" value="MORC_ATPase"/>
</dbReference>
<dbReference type="InterPro" id="IPR011124">
    <property type="entry name" value="Znf_CW"/>
</dbReference>
<evidence type="ECO:0000256" key="6">
    <source>
        <dbReference type="ARBA" id="ARBA00022771"/>
    </source>
</evidence>
<evidence type="ECO:0000259" key="12">
    <source>
        <dbReference type="PROSITE" id="PS51050"/>
    </source>
</evidence>
<keyword evidence="5" id="KW-0378">Hydrolase</keyword>
<proteinExistence type="inferred from homology"/>
<dbReference type="Gene3D" id="3.30.565.10">
    <property type="entry name" value="Histidine kinase-like ATPase, C-terminal domain"/>
    <property type="match status" value="1"/>
</dbReference>
<keyword evidence="6" id="KW-0863">Zinc-finger</keyword>
<keyword evidence="3" id="KW-0540">Nuclease</keyword>
<keyword evidence="8 10" id="KW-0175">Coiled coil</keyword>
<dbReference type="PROSITE" id="PS51050">
    <property type="entry name" value="ZF_CW"/>
    <property type="match status" value="1"/>
</dbReference>
<dbReference type="EMBL" id="JALJOT010000008">
    <property type="protein sequence ID" value="KAK9908021.1"/>
    <property type="molecule type" value="Genomic_DNA"/>
</dbReference>
<feature type="region of interest" description="Disordered" evidence="11">
    <location>
        <begin position="872"/>
        <end position="962"/>
    </location>
</feature>
<feature type="region of interest" description="Disordered" evidence="11">
    <location>
        <begin position="521"/>
        <end position="555"/>
    </location>
</feature>
<feature type="coiled-coil region" evidence="10">
    <location>
        <begin position="967"/>
        <end position="1008"/>
    </location>
</feature>
<dbReference type="InterPro" id="IPR036890">
    <property type="entry name" value="HATPase_C_sf"/>
</dbReference>
<comment type="caution">
    <text evidence="13">The sequence shown here is derived from an EMBL/GenBank/DDBJ whole genome shotgun (WGS) entry which is preliminary data.</text>
</comment>
<evidence type="ECO:0000256" key="8">
    <source>
        <dbReference type="ARBA" id="ARBA00023054"/>
    </source>
</evidence>
<accession>A0ABR2YMA1</accession>
<evidence type="ECO:0000256" key="10">
    <source>
        <dbReference type="SAM" id="Coils"/>
    </source>
</evidence>
<evidence type="ECO:0000256" key="5">
    <source>
        <dbReference type="ARBA" id="ARBA00022759"/>
    </source>
</evidence>
<dbReference type="Proteomes" id="UP001491310">
    <property type="component" value="Unassembled WGS sequence"/>
</dbReference>
<name>A0ABR2YMA1_9CHLO</name>
<protein>
    <recommendedName>
        <fullName evidence="12">CW-type domain-containing protein</fullName>
    </recommendedName>
</protein>
<sequence length="1051" mass="111327">MGSRPEQYSSVKHTVIHPNFLHTNSTSHRWAFSAIAELIDNACDDAQATQFCIDLQQFEVTAEDGTIKDVDTLVFMDNGTGMDPLQLHKMLGFGHSDKGSNVRAIGRFGNGFKAGSMRLGQDALVLTKCTTSQSAGFLSQSFLKAMECEDILVPMVSWDLEGRRRGPLQADAEQSLGAIKRFSIFQDEESLLAQLGAMPVTGTIVIISGLRRDENGALELDFDTDTNDIRIARDIAYGVEASTSAENYQQMRPGQSRSTDVKLDYSLRQYVSVLYKVPRMQIFVRDQKVRTQRVTSLLRNKMHERFLLRNSSGAFADIEMGFNTEDPNLYGMMIYHRNRLIRPYHRVGMQLEANDKGVGVLGVVQADYLEPTHNKQDFNDTAAYRTLQAKLAEILRMYWWDKVEELGPGLALPVPGSPAAATGTPSPQLLCTQQNGMASQKVPDDLWVQCDEPSCLKWRKMPPGWSTAQVEAAQENGSWYCRLNPDPAAAAAGCSRDEEQYFAPQTAAADTRVVKKRYAEARERDRKAKKGRQDAAVAAAAERKGMEAAAKREQESREAAQALALAQLKANMHAAARQQQEQQHQLLLLLQQQKQREEQQMLAQQQQQRSQAAPPQPEQRPQNGRAVGSFSAPASTLAGTAQPGYTMAANLTALRAGLAPSILAAGQPNGAAAVPAVASAPAAAVTAPAPAPAAVRAAAAPAGRPNGAAAAPDVASASTVAVAARAPALAASAMASAAPAVVPAARQLPPVEVSAAQAVAAVSSQRTPSRADPVEARAAAAAAAPAFASGSGRASSGRATSAAPSKQEDGTATQALADGLQQGAAADAVIAPHPAVELASKAPAVAEACALAPAPPSQMDMDDIDVEMSTAPADVAGPSAKPTGAPSLAQQRQTRSKAAAETPDRRAPAGPSGGTAGEATPVKTVAALGTGSPSTPAAAKPSVQGTPLSAGADGVDEPQGRGSVRHRERVMEAINRHQAKVAGLESELQRKQATIDALSNNMRKVMRVLLTHCKRFVIDSQKIDALSAEELADFDVDAFNRNLVKSSGGSD</sequence>
<feature type="compositionally biased region" description="Low complexity" evidence="11">
    <location>
        <begin position="600"/>
        <end position="613"/>
    </location>
</feature>
<organism evidence="13 14">
    <name type="scientific">Coccomyxa subellipsoidea</name>
    <dbReference type="NCBI Taxonomy" id="248742"/>
    <lineage>
        <taxon>Eukaryota</taxon>
        <taxon>Viridiplantae</taxon>
        <taxon>Chlorophyta</taxon>
        <taxon>core chlorophytes</taxon>
        <taxon>Trebouxiophyceae</taxon>
        <taxon>Trebouxiophyceae incertae sedis</taxon>
        <taxon>Coccomyxaceae</taxon>
        <taxon>Coccomyxa</taxon>
    </lineage>
</organism>
<feature type="domain" description="CW-type" evidence="12">
    <location>
        <begin position="441"/>
        <end position="502"/>
    </location>
</feature>
<dbReference type="Gene3D" id="3.30.40.100">
    <property type="match status" value="1"/>
</dbReference>
<dbReference type="SUPFAM" id="SSF55874">
    <property type="entry name" value="ATPase domain of HSP90 chaperone/DNA topoisomerase II/histidine kinase"/>
    <property type="match status" value="1"/>
</dbReference>
<feature type="compositionally biased region" description="Basic and acidic residues" evidence="11">
    <location>
        <begin position="541"/>
        <end position="555"/>
    </location>
</feature>
<evidence type="ECO:0000313" key="13">
    <source>
        <dbReference type="EMBL" id="KAK9908021.1"/>
    </source>
</evidence>
<keyword evidence="4" id="KW-0479">Metal-binding</keyword>
<keyword evidence="9" id="KW-0539">Nucleus</keyword>
<dbReference type="Pfam" id="PF13589">
    <property type="entry name" value="HATPase_c_3"/>
    <property type="match status" value="1"/>
</dbReference>
<evidence type="ECO:0000313" key="14">
    <source>
        <dbReference type="Proteomes" id="UP001491310"/>
    </source>
</evidence>
<dbReference type="PANTHER" id="PTHR23336:SF76">
    <property type="entry name" value="MORC S5 DOMAIN-CONTAINING PROTEIN"/>
    <property type="match status" value="1"/>
</dbReference>
<dbReference type="Pfam" id="PF07496">
    <property type="entry name" value="zf-CW"/>
    <property type="match status" value="1"/>
</dbReference>
<evidence type="ECO:0000256" key="1">
    <source>
        <dbReference type="ARBA" id="ARBA00004123"/>
    </source>
</evidence>
<evidence type="ECO:0000256" key="3">
    <source>
        <dbReference type="ARBA" id="ARBA00022722"/>
    </source>
</evidence>
<keyword evidence="7" id="KW-0862">Zinc</keyword>
<evidence type="ECO:0000256" key="9">
    <source>
        <dbReference type="ARBA" id="ARBA00023242"/>
    </source>
</evidence>
<evidence type="ECO:0000256" key="7">
    <source>
        <dbReference type="ARBA" id="ARBA00022833"/>
    </source>
</evidence>
<dbReference type="PANTHER" id="PTHR23336">
    <property type="entry name" value="ZINC FINGER CW-TYPE COILED-COIL DOMAIN PROTEIN 3"/>
    <property type="match status" value="1"/>
</dbReference>
<comment type="similarity">
    <text evidence="2">Belongs to the MORC ATPase protein family.</text>
</comment>
<feature type="region of interest" description="Disordered" evidence="11">
    <location>
        <begin position="785"/>
        <end position="812"/>
    </location>
</feature>
<dbReference type="InterPro" id="IPR041006">
    <property type="entry name" value="Morc_S5"/>
</dbReference>
<evidence type="ECO:0000256" key="11">
    <source>
        <dbReference type="SAM" id="MobiDB-lite"/>
    </source>
</evidence>
<reference evidence="13 14" key="1">
    <citation type="journal article" date="2024" name="Nat. Commun.">
        <title>Phylogenomics reveals the evolutionary origins of lichenization in chlorophyte algae.</title>
        <authorList>
            <person name="Puginier C."/>
            <person name="Libourel C."/>
            <person name="Otte J."/>
            <person name="Skaloud P."/>
            <person name="Haon M."/>
            <person name="Grisel S."/>
            <person name="Petersen M."/>
            <person name="Berrin J.G."/>
            <person name="Delaux P.M."/>
            <person name="Dal Grande F."/>
            <person name="Keller J."/>
        </authorList>
    </citation>
    <scope>NUCLEOTIDE SEQUENCE [LARGE SCALE GENOMIC DNA]</scope>
    <source>
        <strain evidence="13 14">SAG 216-7</strain>
    </source>
</reference>
<evidence type="ECO:0000256" key="4">
    <source>
        <dbReference type="ARBA" id="ARBA00022723"/>
    </source>
</evidence>
<keyword evidence="14" id="KW-1185">Reference proteome</keyword>
<dbReference type="Pfam" id="PF17942">
    <property type="entry name" value="Morc6_S5"/>
    <property type="match status" value="1"/>
</dbReference>
<comment type="subcellular location">
    <subcellularLocation>
        <location evidence="1">Nucleus</location>
    </subcellularLocation>
</comment>
<gene>
    <name evidence="13" type="ORF">WJX75_001707</name>
</gene>